<organism evidence="7 8">
    <name type="scientific">Nesterenkonia aurantiaca</name>
    <dbReference type="NCBI Taxonomy" id="1436010"/>
    <lineage>
        <taxon>Bacteria</taxon>
        <taxon>Bacillati</taxon>
        <taxon>Actinomycetota</taxon>
        <taxon>Actinomycetes</taxon>
        <taxon>Micrococcales</taxon>
        <taxon>Micrococcaceae</taxon>
        <taxon>Nesterenkonia</taxon>
    </lineage>
</organism>
<dbReference type="GO" id="GO:0030973">
    <property type="term" value="F:molybdate ion binding"/>
    <property type="evidence" value="ECO:0007669"/>
    <property type="project" value="TreeGrafter"/>
</dbReference>
<protein>
    <submittedName>
        <fullName evidence="7">Molybdate transport system substrate-binding protein</fullName>
    </submittedName>
</protein>
<dbReference type="SUPFAM" id="SSF53850">
    <property type="entry name" value="Periplasmic binding protein-like II"/>
    <property type="match status" value="1"/>
</dbReference>
<keyword evidence="8" id="KW-1185">Reference proteome</keyword>
<evidence type="ECO:0000256" key="5">
    <source>
        <dbReference type="SAM" id="MobiDB-lite"/>
    </source>
</evidence>
<comment type="similarity">
    <text evidence="1">Belongs to the bacterial solute-binding protein ModA family.</text>
</comment>
<feature type="binding site" evidence="4">
    <location>
        <position position="186"/>
    </location>
    <ligand>
        <name>molybdate</name>
        <dbReference type="ChEBI" id="CHEBI:36264"/>
    </ligand>
</feature>
<accession>A0A4R7G7U3</accession>
<dbReference type="InterPro" id="IPR005950">
    <property type="entry name" value="ModA"/>
</dbReference>
<dbReference type="Gene3D" id="3.40.190.10">
    <property type="entry name" value="Periplasmic binding protein-like II"/>
    <property type="match status" value="2"/>
</dbReference>
<dbReference type="RefSeq" id="WP_133725564.1">
    <property type="nucleotide sequence ID" value="NZ_SOAN01000001.1"/>
</dbReference>
<reference evidence="7 8" key="1">
    <citation type="submission" date="2019-03" db="EMBL/GenBank/DDBJ databases">
        <title>Genomic Encyclopedia of Type Strains, Phase III (KMG-III): the genomes of soil and plant-associated and newly described type strains.</title>
        <authorList>
            <person name="Whitman W."/>
        </authorList>
    </citation>
    <scope>NUCLEOTIDE SEQUENCE [LARGE SCALE GENOMIC DNA]</scope>
    <source>
        <strain evidence="7 8">DSM 27373</strain>
    </source>
</reference>
<dbReference type="NCBIfam" id="TIGR01256">
    <property type="entry name" value="modA"/>
    <property type="match status" value="1"/>
</dbReference>
<keyword evidence="2 4" id="KW-0479">Metal-binding</keyword>
<dbReference type="AlphaFoldDB" id="A0A4R7G7U3"/>
<gene>
    <name evidence="7" type="ORF">EV640_101279</name>
</gene>
<evidence type="ECO:0000256" key="1">
    <source>
        <dbReference type="ARBA" id="ARBA00009175"/>
    </source>
</evidence>
<dbReference type="PROSITE" id="PS51257">
    <property type="entry name" value="PROKAR_LIPOPROTEIN"/>
    <property type="match status" value="1"/>
</dbReference>
<name>A0A4R7G7U3_9MICC</name>
<dbReference type="PANTHER" id="PTHR30632:SF0">
    <property type="entry name" value="SULFATE-BINDING PROTEIN"/>
    <property type="match status" value="1"/>
</dbReference>
<sequence length="273" mass="28066">MRRSARTRLLPGALLLVLLSGCANSPDSSAPDSRASDSDTPDAETGQPLRVFAAASLQQVLDPLVQEFTERTGAQVQLSSAGSADLLSQLEQGAEADVFIPADEPTMERAQDASLIQPTASVIASNTLVIAVPSGNPGRIGTLADLADPEHALVLCAPQVPCGTVAQQVAQAAGVALAPDSEELAVTDVLGKVRSAEADAGLVYSTDALRAGAEVETILIEEAAEFPNRYPAAVLAEAEQPELAGEFIELLLSESGQSELEQAGFSPAPEASG</sequence>
<dbReference type="InterPro" id="IPR050682">
    <property type="entry name" value="ModA/WtpA"/>
</dbReference>
<dbReference type="GO" id="GO:0015689">
    <property type="term" value="P:molybdate ion transport"/>
    <property type="evidence" value="ECO:0007669"/>
    <property type="project" value="InterPro"/>
</dbReference>
<evidence type="ECO:0000256" key="3">
    <source>
        <dbReference type="ARBA" id="ARBA00022729"/>
    </source>
</evidence>
<evidence type="ECO:0000256" key="4">
    <source>
        <dbReference type="PIRSR" id="PIRSR004846-1"/>
    </source>
</evidence>
<dbReference type="GO" id="GO:0046872">
    <property type="term" value="F:metal ion binding"/>
    <property type="evidence" value="ECO:0007669"/>
    <property type="project" value="UniProtKB-KW"/>
</dbReference>
<evidence type="ECO:0000313" key="8">
    <source>
        <dbReference type="Proteomes" id="UP000294506"/>
    </source>
</evidence>
<keyword evidence="4" id="KW-0500">Molybdenum</keyword>
<feature type="binding site" evidence="4">
    <location>
        <position position="56"/>
    </location>
    <ligand>
        <name>molybdate</name>
        <dbReference type="ChEBI" id="CHEBI:36264"/>
    </ligand>
</feature>
<feature type="binding site" evidence="4">
    <location>
        <position position="83"/>
    </location>
    <ligand>
        <name>molybdate</name>
        <dbReference type="ChEBI" id="CHEBI:36264"/>
    </ligand>
</feature>
<dbReference type="PIRSF" id="PIRSF004846">
    <property type="entry name" value="ModA"/>
    <property type="match status" value="1"/>
</dbReference>
<feature type="chain" id="PRO_5038436686" evidence="6">
    <location>
        <begin position="26"/>
        <end position="273"/>
    </location>
</feature>
<dbReference type="PANTHER" id="PTHR30632">
    <property type="entry name" value="MOLYBDATE-BINDING PERIPLASMIC PROTEIN"/>
    <property type="match status" value="1"/>
</dbReference>
<feature type="region of interest" description="Disordered" evidence="5">
    <location>
        <begin position="26"/>
        <end position="45"/>
    </location>
</feature>
<dbReference type="Pfam" id="PF13531">
    <property type="entry name" value="SBP_bac_11"/>
    <property type="match status" value="1"/>
</dbReference>
<feature type="signal peptide" evidence="6">
    <location>
        <begin position="1"/>
        <end position="25"/>
    </location>
</feature>
<feature type="binding site" evidence="4">
    <location>
        <position position="204"/>
    </location>
    <ligand>
        <name>molybdate</name>
        <dbReference type="ChEBI" id="CHEBI:36264"/>
    </ligand>
</feature>
<evidence type="ECO:0000256" key="2">
    <source>
        <dbReference type="ARBA" id="ARBA00022723"/>
    </source>
</evidence>
<comment type="caution">
    <text evidence="7">The sequence shown here is derived from an EMBL/GenBank/DDBJ whole genome shotgun (WGS) entry which is preliminary data.</text>
</comment>
<dbReference type="EMBL" id="SOAN01000001">
    <property type="protein sequence ID" value="TDS87495.1"/>
    <property type="molecule type" value="Genomic_DNA"/>
</dbReference>
<dbReference type="Proteomes" id="UP000294506">
    <property type="component" value="Unassembled WGS sequence"/>
</dbReference>
<evidence type="ECO:0000256" key="6">
    <source>
        <dbReference type="SAM" id="SignalP"/>
    </source>
</evidence>
<proteinExistence type="inferred from homology"/>
<keyword evidence="3 6" id="KW-0732">Signal</keyword>
<evidence type="ECO:0000313" key="7">
    <source>
        <dbReference type="EMBL" id="TDS87495.1"/>
    </source>
</evidence>